<feature type="compositionally biased region" description="Acidic residues" evidence="1">
    <location>
        <begin position="52"/>
        <end position="65"/>
    </location>
</feature>
<gene>
    <name evidence="2" type="ORF">EXM22_15675</name>
</gene>
<dbReference type="EMBL" id="CP036150">
    <property type="protein sequence ID" value="QEN09345.1"/>
    <property type="molecule type" value="Genomic_DNA"/>
</dbReference>
<sequence length="65" mass="7626">MSIFNDSDEDIDDGIISLYDLESDDDRVDDHDDWGDEFDDMDSESWDREYGDSEEVLEGDPWDLN</sequence>
<feature type="region of interest" description="Disordered" evidence="1">
    <location>
        <begin position="25"/>
        <end position="65"/>
    </location>
</feature>
<dbReference type="AlphaFoldDB" id="A0A5C1QMM6"/>
<evidence type="ECO:0000313" key="3">
    <source>
        <dbReference type="Proteomes" id="UP000324209"/>
    </source>
</evidence>
<dbReference type="RefSeq" id="WP_149487420.1">
    <property type="nucleotide sequence ID" value="NZ_CP036150.1"/>
</dbReference>
<protein>
    <submittedName>
        <fullName evidence="2">Uncharacterized protein</fullName>
    </submittedName>
</protein>
<dbReference type="Proteomes" id="UP000324209">
    <property type="component" value="Chromosome"/>
</dbReference>
<feature type="compositionally biased region" description="Acidic residues" evidence="1">
    <location>
        <begin position="25"/>
        <end position="44"/>
    </location>
</feature>
<accession>A0A5C1QMM6</accession>
<evidence type="ECO:0000313" key="2">
    <source>
        <dbReference type="EMBL" id="QEN09345.1"/>
    </source>
</evidence>
<organism evidence="2 3">
    <name type="scientific">Oceanispirochaeta crateris</name>
    <dbReference type="NCBI Taxonomy" id="2518645"/>
    <lineage>
        <taxon>Bacteria</taxon>
        <taxon>Pseudomonadati</taxon>
        <taxon>Spirochaetota</taxon>
        <taxon>Spirochaetia</taxon>
        <taxon>Spirochaetales</taxon>
        <taxon>Spirochaetaceae</taxon>
        <taxon>Oceanispirochaeta</taxon>
    </lineage>
</organism>
<evidence type="ECO:0000256" key="1">
    <source>
        <dbReference type="SAM" id="MobiDB-lite"/>
    </source>
</evidence>
<proteinExistence type="predicted"/>
<keyword evidence="3" id="KW-1185">Reference proteome</keyword>
<reference evidence="2 3" key="1">
    <citation type="submission" date="2019-02" db="EMBL/GenBank/DDBJ databases">
        <title>Complete Genome Sequence and Methylome Analysis of free living Spirochaetas.</title>
        <authorList>
            <person name="Fomenkov A."/>
            <person name="Dubinina G."/>
            <person name="Leshcheva N."/>
            <person name="Mikheeva N."/>
            <person name="Grabovich M."/>
            <person name="Vincze T."/>
            <person name="Roberts R.J."/>
        </authorList>
    </citation>
    <scope>NUCLEOTIDE SEQUENCE [LARGE SCALE GENOMIC DNA]</scope>
    <source>
        <strain evidence="2 3">K2</strain>
    </source>
</reference>
<name>A0A5C1QMM6_9SPIO</name>
<dbReference type="KEGG" id="ock:EXM22_15675"/>